<dbReference type="PANTHER" id="PTHR33334">
    <property type="entry name" value="PROTEIN LNK1"/>
    <property type="match status" value="1"/>
</dbReference>
<accession>A0A8S0RTR1</accession>
<dbReference type="Proteomes" id="UP000594638">
    <property type="component" value="Unassembled WGS sequence"/>
</dbReference>
<dbReference type="GO" id="GO:0007623">
    <property type="term" value="P:circadian rhythm"/>
    <property type="evidence" value="ECO:0007669"/>
    <property type="project" value="InterPro"/>
</dbReference>
<evidence type="ECO:0008006" key="4">
    <source>
        <dbReference type="Google" id="ProtNLM"/>
    </source>
</evidence>
<reference evidence="2 3" key="1">
    <citation type="submission" date="2019-12" db="EMBL/GenBank/DDBJ databases">
        <authorList>
            <person name="Alioto T."/>
            <person name="Alioto T."/>
            <person name="Gomez Garrido J."/>
        </authorList>
    </citation>
    <scope>NUCLEOTIDE SEQUENCE [LARGE SCALE GENOMIC DNA]</scope>
</reference>
<feature type="region of interest" description="Disordered" evidence="1">
    <location>
        <begin position="657"/>
        <end position="683"/>
    </location>
</feature>
<gene>
    <name evidence="2" type="ORF">OLEA9_A064653</name>
</gene>
<feature type="region of interest" description="Disordered" evidence="1">
    <location>
        <begin position="541"/>
        <end position="581"/>
    </location>
</feature>
<comment type="caution">
    <text evidence="2">The sequence shown here is derived from an EMBL/GenBank/DDBJ whole genome shotgun (WGS) entry which is preliminary data.</text>
</comment>
<organism evidence="2 3">
    <name type="scientific">Olea europaea subsp. europaea</name>
    <dbReference type="NCBI Taxonomy" id="158383"/>
    <lineage>
        <taxon>Eukaryota</taxon>
        <taxon>Viridiplantae</taxon>
        <taxon>Streptophyta</taxon>
        <taxon>Embryophyta</taxon>
        <taxon>Tracheophyta</taxon>
        <taxon>Spermatophyta</taxon>
        <taxon>Magnoliopsida</taxon>
        <taxon>eudicotyledons</taxon>
        <taxon>Gunneridae</taxon>
        <taxon>Pentapetalae</taxon>
        <taxon>asterids</taxon>
        <taxon>lamiids</taxon>
        <taxon>Lamiales</taxon>
        <taxon>Oleaceae</taxon>
        <taxon>Oleeae</taxon>
        <taxon>Olea</taxon>
    </lineage>
</organism>
<feature type="region of interest" description="Disordered" evidence="1">
    <location>
        <begin position="260"/>
        <end position="280"/>
    </location>
</feature>
<evidence type="ECO:0000313" key="3">
    <source>
        <dbReference type="Proteomes" id="UP000594638"/>
    </source>
</evidence>
<evidence type="ECO:0000256" key="1">
    <source>
        <dbReference type="SAM" id="MobiDB-lite"/>
    </source>
</evidence>
<dbReference type="GO" id="GO:0006355">
    <property type="term" value="P:regulation of DNA-templated transcription"/>
    <property type="evidence" value="ECO:0007669"/>
    <property type="project" value="InterPro"/>
</dbReference>
<feature type="compositionally biased region" description="Polar residues" evidence="1">
    <location>
        <begin position="657"/>
        <end position="669"/>
    </location>
</feature>
<dbReference type="OrthoDB" id="618331at2759"/>
<evidence type="ECO:0000313" key="2">
    <source>
        <dbReference type="EMBL" id="CAA2982918.1"/>
    </source>
</evidence>
<proteinExistence type="predicted"/>
<keyword evidence="3" id="KW-1185">Reference proteome</keyword>
<dbReference type="Gramene" id="OE9A064653T1">
    <property type="protein sequence ID" value="OE9A064653C1"/>
    <property type="gene ID" value="OE9A064653"/>
</dbReference>
<feature type="compositionally biased region" description="Low complexity" evidence="1">
    <location>
        <begin position="544"/>
        <end position="553"/>
    </location>
</feature>
<feature type="compositionally biased region" description="Basic and acidic residues" evidence="1">
    <location>
        <begin position="671"/>
        <end position="683"/>
    </location>
</feature>
<dbReference type="AlphaFoldDB" id="A0A8S0RTR1"/>
<dbReference type="InterPro" id="IPR039928">
    <property type="entry name" value="LNK"/>
</dbReference>
<feature type="compositionally biased region" description="Polar residues" evidence="1">
    <location>
        <begin position="269"/>
        <end position="280"/>
    </location>
</feature>
<name>A0A8S0RTR1_OLEEU</name>
<dbReference type="PANTHER" id="PTHR33334:SF5">
    <property type="entry name" value="PROTEIN LNK2"/>
    <property type="match status" value="1"/>
</dbReference>
<sequence>MFDWNDEELNIIWGEAGDSDDHIVPYPDQIEEKPPIFFGDYTKKELNQEILDVTHVEQKKPTIIWTEHGNELECSSKYDTGDPAIGLAPPLLNAGKADHDFMGPPISNRMTEISQSCSSKDDMAQFDKESEIFQSRKVGKEECDFVDYDWENIGSFDDLDRIFSNSDPIFGDPAVGNAGELWSSSKDVNYSTMRATLFSGDSSDLELRAIRNQSERFENEYLDSSNSFLPEYQNLNEITTAPWDVQASLDTFEHCGGTSNLLKNEKQTNSDMGGKSQVSSMQLNDGTAATDKGHRKKRVLKGRHLEEKSKVRQLRDLCGTWSSSGKPLQQLNMQYPQSMVNQHQALLPSQLRRPEPLKHKHSSGPRLASPMYGNMVNQCPTLSVLPRFHPGEGNYNPLCSGYEVSPNTNSLKNSVNAALKPPSMTPREKIKKLRRRQQMRAIIAIQKQQQKFDNQVSIIENSTMGGGNVEVNDNVTSFASLDPNSPIEQDNSSVNNAVIDDCSAEGSILHRLQETIDKLDIHLRLCIRDSLYRLAQSAKQRQYSSDASSSNPSSKDDVLSKNEGNNSDRFTRMPDAETGTNPIDRTVAHLLFHRPLDFSGKPAEALLPVSAKLPYERKATSLTRYFLESSEKMQITSPHGSKSLGIFSERDHSKNSLCLDTSENASNTEVTDEKVEKKMKASY</sequence>
<protein>
    <recommendedName>
        <fullName evidence="4">Protein LNK2</fullName>
    </recommendedName>
</protein>
<dbReference type="EMBL" id="CACTIH010003710">
    <property type="protein sequence ID" value="CAA2982918.1"/>
    <property type="molecule type" value="Genomic_DNA"/>
</dbReference>